<comment type="similarity">
    <text evidence="2">Belongs to the bacterial solute-binding protein 1 family.</text>
</comment>
<evidence type="ECO:0000256" key="4">
    <source>
        <dbReference type="ARBA" id="ARBA00022597"/>
    </source>
</evidence>
<dbReference type="KEGG" id="rad:CO657_17930"/>
<feature type="chain" id="PRO_5041987074" description="Probable sugar-binding periplasmic protein" evidence="9">
    <location>
        <begin position="24"/>
        <end position="419"/>
    </location>
</feature>
<reference evidence="10 11" key="1">
    <citation type="submission" date="2019-01" db="EMBL/GenBank/DDBJ databases">
        <title>Genomic insights into the origins and evolution of symbiotic genes in the Phaseolus vulgaris microsymbionts.</title>
        <authorList>
            <person name="Tong W."/>
        </authorList>
    </citation>
    <scope>NUCLEOTIDE SEQUENCE [LARGE SCALE GENOMIC DNA]</scope>
    <source>
        <strain evidence="10 11">FH23</strain>
    </source>
</reference>
<dbReference type="InterPro" id="IPR050490">
    <property type="entry name" value="Bact_solute-bd_prot1"/>
</dbReference>
<keyword evidence="4" id="KW-0762">Sugar transport</keyword>
<dbReference type="SUPFAM" id="SSF53850">
    <property type="entry name" value="Periplasmic binding protein-like II"/>
    <property type="match status" value="1"/>
</dbReference>
<protein>
    <recommendedName>
        <fullName evidence="8">Probable sugar-binding periplasmic protein</fullName>
    </recommendedName>
</protein>
<keyword evidence="6" id="KW-0574">Periplasm</keyword>
<sequence>MRKFMSSAAVAVVMMAGLGAAQAADVKEVQMLHWWTSGGEAAALNVLKQDLSKEGFAWKDVPVAGGGGDAAMTALKAMVAAGTYPTASQMLGYTVLDYAQAGVMGDLTETAKKEGWDKSVPAALQKFSVYDGKWVAAPVNVHSVNWLWINKAVMDKIGGTQPKTFDDLIALLDKAKAAGVIPLALGGQNWQEATMFDSIVLSTGGPEFYKKAFNDLDEESLKSDTMKKSFDNLATIIKYVDPNFSGRDWNLATAMVIKGDALVQVMGDWAKGEFVAAKKTPDKDFLCYRFPGTEGSVVYNSDMFGMFNVPDDRKAAQVALATATLSKSFQSAFNVVKGSVPARTDVPDTDFDACGKKGIADLKAANEGGTLFGSLAQGYGAPPAIANAYKDVVSKFVHGQIKSSDEAVKQLVQAIDDAR</sequence>
<evidence type="ECO:0000256" key="9">
    <source>
        <dbReference type="SAM" id="SignalP"/>
    </source>
</evidence>
<evidence type="ECO:0000256" key="8">
    <source>
        <dbReference type="ARBA" id="ARBA00049753"/>
    </source>
</evidence>
<proteinExistence type="inferred from homology"/>
<dbReference type="AlphaFoldDB" id="A0AAE5WNL5"/>
<evidence type="ECO:0000256" key="5">
    <source>
        <dbReference type="ARBA" id="ARBA00022729"/>
    </source>
</evidence>
<keyword evidence="3" id="KW-0813">Transport</keyword>
<comment type="subcellular location">
    <subcellularLocation>
        <location evidence="1">Periplasm</location>
    </subcellularLocation>
</comment>
<name>A0AAE5WNL5_9HYPH</name>
<dbReference type="EMBL" id="CP034998">
    <property type="protein sequence ID" value="QAS79835.1"/>
    <property type="molecule type" value="Genomic_DNA"/>
</dbReference>
<feature type="signal peptide" evidence="9">
    <location>
        <begin position="1"/>
        <end position="23"/>
    </location>
</feature>
<keyword evidence="11" id="KW-1185">Reference proteome</keyword>
<dbReference type="RefSeq" id="WP_054186026.1">
    <property type="nucleotide sequence ID" value="NZ_CP034998.1"/>
</dbReference>
<gene>
    <name evidence="10" type="ORF">CO657_17930</name>
</gene>
<dbReference type="Gene3D" id="3.40.190.10">
    <property type="entry name" value="Periplasmic binding protein-like II"/>
    <property type="match status" value="2"/>
</dbReference>
<dbReference type="Proteomes" id="UP000220927">
    <property type="component" value="Chromosome"/>
</dbReference>
<evidence type="ECO:0000256" key="2">
    <source>
        <dbReference type="ARBA" id="ARBA00008520"/>
    </source>
</evidence>
<evidence type="ECO:0000313" key="10">
    <source>
        <dbReference type="EMBL" id="QAS79835.1"/>
    </source>
</evidence>
<accession>A0AAE5WNL5</accession>
<dbReference type="GO" id="GO:0042597">
    <property type="term" value="C:periplasmic space"/>
    <property type="evidence" value="ECO:0007669"/>
    <property type="project" value="UniProtKB-SubCell"/>
</dbReference>
<dbReference type="InterPro" id="IPR006059">
    <property type="entry name" value="SBP"/>
</dbReference>
<evidence type="ECO:0000256" key="7">
    <source>
        <dbReference type="ARBA" id="ARBA00049629"/>
    </source>
</evidence>
<keyword evidence="5 9" id="KW-0732">Signal</keyword>
<evidence type="ECO:0000256" key="3">
    <source>
        <dbReference type="ARBA" id="ARBA00022448"/>
    </source>
</evidence>
<evidence type="ECO:0000256" key="1">
    <source>
        <dbReference type="ARBA" id="ARBA00004418"/>
    </source>
</evidence>
<dbReference type="PANTHER" id="PTHR43649">
    <property type="entry name" value="ARABINOSE-BINDING PROTEIN-RELATED"/>
    <property type="match status" value="1"/>
</dbReference>
<comment type="function">
    <text evidence="7">Part of a binding-protein-dependent transport system for a sugar.</text>
</comment>
<organism evidence="10 11">
    <name type="scientific">Rhizobium acidisoli</name>
    <dbReference type="NCBI Taxonomy" id="1538158"/>
    <lineage>
        <taxon>Bacteria</taxon>
        <taxon>Pseudomonadati</taxon>
        <taxon>Pseudomonadota</taxon>
        <taxon>Alphaproteobacteria</taxon>
        <taxon>Hyphomicrobiales</taxon>
        <taxon>Rhizobiaceae</taxon>
        <taxon>Rhizobium/Agrobacterium group</taxon>
        <taxon>Rhizobium</taxon>
    </lineage>
</organism>
<evidence type="ECO:0000256" key="6">
    <source>
        <dbReference type="ARBA" id="ARBA00022764"/>
    </source>
</evidence>
<dbReference type="Pfam" id="PF01547">
    <property type="entry name" value="SBP_bac_1"/>
    <property type="match status" value="1"/>
</dbReference>
<evidence type="ECO:0000313" key="11">
    <source>
        <dbReference type="Proteomes" id="UP000220927"/>
    </source>
</evidence>
<dbReference type="PANTHER" id="PTHR43649:SF28">
    <property type="entry name" value="BINDING PROTEIN COMPONENT OF ABC SUGAR TRANSPORTER-RELATED"/>
    <property type="match status" value="1"/>
</dbReference>